<dbReference type="Proteomes" id="UP000221918">
    <property type="component" value="Unassembled WGS sequence"/>
</dbReference>
<proteinExistence type="predicted"/>
<feature type="transmembrane region" description="Helical" evidence="1">
    <location>
        <begin position="6"/>
        <end position="28"/>
    </location>
</feature>
<organism evidence="2 3">
    <name type="scientific">Bacillus pseudomycoides</name>
    <dbReference type="NCBI Taxonomy" id="64104"/>
    <lineage>
        <taxon>Bacteria</taxon>
        <taxon>Bacillati</taxon>
        <taxon>Bacillota</taxon>
        <taxon>Bacilli</taxon>
        <taxon>Bacillales</taxon>
        <taxon>Bacillaceae</taxon>
        <taxon>Bacillus</taxon>
        <taxon>Bacillus cereus group</taxon>
    </lineage>
</organism>
<dbReference type="EMBL" id="NUTL01000030">
    <property type="protein sequence ID" value="PHF01875.1"/>
    <property type="molecule type" value="Genomic_DNA"/>
</dbReference>
<dbReference type="AlphaFoldDB" id="A0ABD6T9I5"/>
<gene>
    <name evidence="2" type="ORF">COF81_07840</name>
</gene>
<name>A0ABD6T9I5_9BACI</name>
<evidence type="ECO:0000256" key="1">
    <source>
        <dbReference type="SAM" id="Phobius"/>
    </source>
</evidence>
<feature type="transmembrane region" description="Helical" evidence="1">
    <location>
        <begin position="40"/>
        <end position="60"/>
    </location>
</feature>
<comment type="caution">
    <text evidence="2">The sequence shown here is derived from an EMBL/GenBank/DDBJ whole genome shotgun (WGS) entry which is preliminary data.</text>
</comment>
<sequence length="63" mass="7328">MGVLSAVSLIISMVSFIFSIALLINEVVFKGVRKMKEIKLRPILILFITYFLFFVLFLVFQNR</sequence>
<keyword evidence="1" id="KW-0472">Membrane</keyword>
<accession>A0ABD6T9I5</accession>
<reference evidence="2 3" key="1">
    <citation type="submission" date="2017-09" db="EMBL/GenBank/DDBJ databases">
        <title>Large-scale bioinformatics analysis of Bacillus genomes uncovers conserved roles of natural products in bacterial physiology.</title>
        <authorList>
            <consortium name="Agbiome Team Llc"/>
            <person name="Bleich R.M."/>
            <person name="Grubbs K.J."/>
            <person name="Santa Maria K.C."/>
            <person name="Allen S.E."/>
            <person name="Farag S."/>
            <person name="Shank E.A."/>
            <person name="Bowers A."/>
        </authorList>
    </citation>
    <scope>NUCLEOTIDE SEQUENCE [LARGE SCALE GENOMIC DNA]</scope>
    <source>
        <strain evidence="2 3">AFS037265</strain>
    </source>
</reference>
<keyword evidence="1" id="KW-1133">Transmembrane helix</keyword>
<evidence type="ECO:0000313" key="3">
    <source>
        <dbReference type="Proteomes" id="UP000221918"/>
    </source>
</evidence>
<protein>
    <submittedName>
        <fullName evidence="2">Uncharacterized protein</fullName>
    </submittedName>
</protein>
<keyword evidence="1" id="KW-0812">Transmembrane</keyword>
<evidence type="ECO:0000313" key="2">
    <source>
        <dbReference type="EMBL" id="PHF01875.1"/>
    </source>
</evidence>